<dbReference type="SUPFAM" id="SSF90123">
    <property type="entry name" value="ABC transporter transmembrane region"/>
    <property type="match status" value="1"/>
</dbReference>
<dbReference type="Gene3D" id="1.20.1560.10">
    <property type="entry name" value="ABC transporter type 1, transmembrane domain"/>
    <property type="match status" value="1"/>
</dbReference>
<feature type="transmembrane region" description="Helical" evidence="8">
    <location>
        <begin position="137"/>
        <end position="163"/>
    </location>
</feature>
<evidence type="ECO:0000256" key="5">
    <source>
        <dbReference type="ARBA" id="ARBA00022840"/>
    </source>
</evidence>
<feature type="transmembrane region" description="Helical" evidence="8">
    <location>
        <begin position="21"/>
        <end position="46"/>
    </location>
</feature>
<protein>
    <submittedName>
        <fullName evidence="11">Glucan ABC transporter ATP-binding protein/ permease</fullName>
    </submittedName>
</protein>
<dbReference type="GO" id="GO:0005524">
    <property type="term" value="F:ATP binding"/>
    <property type="evidence" value="ECO:0007669"/>
    <property type="project" value="UniProtKB-KW"/>
</dbReference>
<evidence type="ECO:0000256" key="1">
    <source>
        <dbReference type="ARBA" id="ARBA00004651"/>
    </source>
</evidence>
<dbReference type="Gene3D" id="3.40.50.300">
    <property type="entry name" value="P-loop containing nucleotide triphosphate hydrolases"/>
    <property type="match status" value="1"/>
</dbReference>
<evidence type="ECO:0000256" key="8">
    <source>
        <dbReference type="SAM" id="Phobius"/>
    </source>
</evidence>
<dbReference type="Pfam" id="PF00664">
    <property type="entry name" value="ABC_membrane"/>
    <property type="match status" value="1"/>
</dbReference>
<evidence type="ECO:0000256" key="3">
    <source>
        <dbReference type="ARBA" id="ARBA00022692"/>
    </source>
</evidence>
<evidence type="ECO:0000259" key="10">
    <source>
        <dbReference type="PROSITE" id="PS50929"/>
    </source>
</evidence>
<evidence type="ECO:0000256" key="4">
    <source>
        <dbReference type="ARBA" id="ARBA00022741"/>
    </source>
</evidence>
<feature type="domain" description="ABC transporter" evidence="9">
    <location>
        <begin position="347"/>
        <end position="582"/>
    </location>
</feature>
<feature type="transmembrane region" description="Helical" evidence="8">
    <location>
        <begin position="256"/>
        <end position="276"/>
    </location>
</feature>
<gene>
    <name evidence="11" type="ORF">DHf2319_02365</name>
</gene>
<dbReference type="RefSeq" id="WP_243479204.1">
    <property type="nucleotide sequence ID" value="NZ_CP063982.1"/>
</dbReference>
<dbReference type="InterPro" id="IPR003593">
    <property type="entry name" value="AAA+_ATPase"/>
</dbReference>
<keyword evidence="4" id="KW-0547">Nucleotide-binding</keyword>
<evidence type="ECO:0000256" key="2">
    <source>
        <dbReference type="ARBA" id="ARBA00022475"/>
    </source>
</evidence>
<dbReference type="PROSITE" id="PS50893">
    <property type="entry name" value="ABC_TRANSPORTER_2"/>
    <property type="match status" value="1"/>
</dbReference>
<sequence length="592" mass="66124">MGLLALYRRVFKLLGHDRVTAYWLMLANVLLIGALLAEPILFGRVIDALTQLSANDGVAYSDMWHVVSPLLLTWVLLGLFAIVCSALIALYADRLAHHRRHVVLRDYFEHVLQLPAHHRHTQHSGRLMKIMLQGTDALWALWLGFFRDYFAAFVAVVVLMPVAFYLNPAMATLLLLLCLIFVLLTRFILRKTDQLQQAVESHYSDMAEHVSDSLGNVALIQSFARVRHEVDRLKHLSHQVVGAQFPALSWWALVNVLTRSATTLTVLAMLVLGLWLFGQQRISIGEIVTFIGFAGLIIGRLEQSVSFANRLSVEAPKLREFFDVLQTAPQVTEAHDAIDPGKVQGAIEFRHVRYAYPQADACAVSDFNLSVKAGQTVALVGPSGAGKSTALALLCRLFDPQAGEILIDGHEIRQWRLEALRRNIGVVFQENLLFNRSVADNLRIGNPEATVDELRRAAADACALEFIEALPQQFATPVGERGRFLSGGQRQRLAIAQVLLKDPAIVVFDEATSALDAQTERLVQQAMQRVREGRTTLIIAHRLSTIRHADQIVYMADGRICEIGTFEELVARQGHFADMVRTQFSEKERQLG</sequence>
<dbReference type="InterPro" id="IPR036640">
    <property type="entry name" value="ABC1_TM_sf"/>
</dbReference>
<name>A0ABY4AKJ9_9BURK</name>
<feature type="transmembrane region" description="Helical" evidence="8">
    <location>
        <begin position="66"/>
        <end position="91"/>
    </location>
</feature>
<keyword evidence="5 11" id="KW-0067">ATP-binding</keyword>
<dbReference type="InterPro" id="IPR017871">
    <property type="entry name" value="ABC_transporter-like_CS"/>
</dbReference>
<keyword evidence="2" id="KW-1003">Cell membrane</keyword>
<keyword evidence="7 8" id="KW-0472">Membrane</keyword>
<dbReference type="Proteomes" id="UP000831607">
    <property type="component" value="Chromosome"/>
</dbReference>
<evidence type="ECO:0000256" key="7">
    <source>
        <dbReference type="ARBA" id="ARBA00023136"/>
    </source>
</evidence>
<dbReference type="SUPFAM" id="SSF52540">
    <property type="entry name" value="P-loop containing nucleoside triphosphate hydrolases"/>
    <property type="match status" value="1"/>
</dbReference>
<feature type="domain" description="ABC transmembrane type-1" evidence="10">
    <location>
        <begin position="23"/>
        <end position="311"/>
    </location>
</feature>
<dbReference type="InterPro" id="IPR039421">
    <property type="entry name" value="Type_1_exporter"/>
</dbReference>
<dbReference type="SMART" id="SM00382">
    <property type="entry name" value="AAA"/>
    <property type="match status" value="1"/>
</dbReference>
<dbReference type="InterPro" id="IPR011527">
    <property type="entry name" value="ABC1_TM_dom"/>
</dbReference>
<feature type="transmembrane region" description="Helical" evidence="8">
    <location>
        <begin position="169"/>
        <end position="189"/>
    </location>
</feature>
<dbReference type="InterPro" id="IPR003439">
    <property type="entry name" value="ABC_transporter-like_ATP-bd"/>
</dbReference>
<dbReference type="PROSITE" id="PS00211">
    <property type="entry name" value="ABC_TRANSPORTER_1"/>
    <property type="match status" value="1"/>
</dbReference>
<keyword evidence="12" id="KW-1185">Reference proteome</keyword>
<organism evidence="11 12">
    <name type="scientific">Orrella daihaiensis</name>
    <dbReference type="NCBI Taxonomy" id="2782176"/>
    <lineage>
        <taxon>Bacteria</taxon>
        <taxon>Pseudomonadati</taxon>
        <taxon>Pseudomonadota</taxon>
        <taxon>Betaproteobacteria</taxon>
        <taxon>Burkholderiales</taxon>
        <taxon>Alcaligenaceae</taxon>
        <taxon>Orrella</taxon>
    </lineage>
</organism>
<dbReference type="PANTHER" id="PTHR43394">
    <property type="entry name" value="ATP-DEPENDENT PERMEASE MDL1, MITOCHONDRIAL"/>
    <property type="match status" value="1"/>
</dbReference>
<keyword evidence="6 8" id="KW-1133">Transmembrane helix</keyword>
<accession>A0ABY4AKJ9</accession>
<keyword evidence="3 8" id="KW-0812">Transmembrane</keyword>
<dbReference type="PANTHER" id="PTHR43394:SF1">
    <property type="entry name" value="ATP-BINDING CASSETTE SUB-FAMILY B MEMBER 10, MITOCHONDRIAL"/>
    <property type="match status" value="1"/>
</dbReference>
<dbReference type="InterPro" id="IPR027417">
    <property type="entry name" value="P-loop_NTPase"/>
</dbReference>
<evidence type="ECO:0000313" key="11">
    <source>
        <dbReference type="EMBL" id="UOD50792.1"/>
    </source>
</evidence>
<comment type="subcellular location">
    <subcellularLocation>
        <location evidence="1">Cell membrane</location>
        <topology evidence="1">Multi-pass membrane protein</topology>
    </subcellularLocation>
</comment>
<reference evidence="11 12" key="1">
    <citation type="submission" date="2020-11" db="EMBL/GenBank/DDBJ databases">
        <title>Algicoccus daihaiensis sp.nov., isolated from Daihai Lake in Inner Mongolia.</title>
        <authorList>
            <person name="Kai J."/>
        </authorList>
    </citation>
    <scope>NUCLEOTIDE SEQUENCE [LARGE SCALE GENOMIC DNA]</scope>
    <source>
        <strain evidence="12">f23</strain>
    </source>
</reference>
<evidence type="ECO:0000259" key="9">
    <source>
        <dbReference type="PROSITE" id="PS50893"/>
    </source>
</evidence>
<evidence type="ECO:0000256" key="6">
    <source>
        <dbReference type="ARBA" id="ARBA00022989"/>
    </source>
</evidence>
<dbReference type="EMBL" id="CP063982">
    <property type="protein sequence ID" value="UOD50792.1"/>
    <property type="molecule type" value="Genomic_DNA"/>
</dbReference>
<dbReference type="PROSITE" id="PS50929">
    <property type="entry name" value="ABC_TM1F"/>
    <property type="match status" value="1"/>
</dbReference>
<dbReference type="NCBIfam" id="NF010178">
    <property type="entry name" value="PRK13657.1"/>
    <property type="match status" value="1"/>
</dbReference>
<evidence type="ECO:0000313" key="12">
    <source>
        <dbReference type="Proteomes" id="UP000831607"/>
    </source>
</evidence>
<dbReference type="Pfam" id="PF00005">
    <property type="entry name" value="ABC_tran"/>
    <property type="match status" value="1"/>
</dbReference>
<proteinExistence type="predicted"/>